<dbReference type="EMBL" id="AP019829">
    <property type="protein sequence ID" value="BBM42580.1"/>
    <property type="molecule type" value="Genomic_DNA"/>
</dbReference>
<dbReference type="GeneID" id="84804169"/>
<gene>
    <name evidence="1" type="ORF">JCM16777_0829</name>
</gene>
<dbReference type="KEGG" id="lwd:JCM16777_0829"/>
<evidence type="ECO:0000313" key="1">
    <source>
        <dbReference type="EMBL" id="BBM42580.1"/>
    </source>
</evidence>
<name>A0A7U6QYZ6_9FUSO</name>
<protein>
    <submittedName>
        <fullName evidence="1">Uncharacterized protein</fullName>
    </submittedName>
</protein>
<proteinExistence type="predicted"/>
<dbReference type="Proteomes" id="UP000321943">
    <property type="component" value="Chromosome"/>
</dbReference>
<reference evidence="1 2" key="1">
    <citation type="submission" date="2019-07" db="EMBL/GenBank/DDBJ databases">
        <title>Complete Genome Sequence of Leptotrichia wadei Strain JCM16777.</title>
        <authorList>
            <person name="Watanabe S."/>
            <person name="Cui L."/>
        </authorList>
    </citation>
    <scope>NUCLEOTIDE SEQUENCE [LARGE SCALE GENOMIC DNA]</scope>
    <source>
        <strain evidence="1 2">JCM16777</strain>
    </source>
</reference>
<sequence length="60" mass="6630">MLTETPVAQKIINKMNGSNSIYQNYTEKATKNANSTSVMLGIYNQDGISYIKAAGNKHTY</sequence>
<dbReference type="AlphaFoldDB" id="A0A7U6QYZ6"/>
<dbReference type="RefSeq" id="WP_018498735.1">
    <property type="nucleotide sequence ID" value="NZ_AP019829.2"/>
</dbReference>
<accession>A0A7U6QYZ6</accession>
<organism evidence="1 2">
    <name type="scientific">Leptotrichia wadei</name>
    <dbReference type="NCBI Taxonomy" id="157687"/>
    <lineage>
        <taxon>Bacteria</taxon>
        <taxon>Fusobacteriati</taxon>
        <taxon>Fusobacteriota</taxon>
        <taxon>Fusobacteriia</taxon>
        <taxon>Fusobacteriales</taxon>
        <taxon>Leptotrichiaceae</taxon>
        <taxon>Leptotrichia</taxon>
    </lineage>
</organism>
<evidence type="ECO:0000313" key="2">
    <source>
        <dbReference type="Proteomes" id="UP000321943"/>
    </source>
</evidence>